<name>A0A4Q7YX36_9BACT</name>
<organism evidence="2 3">
    <name type="scientific">Edaphobacter modestus</name>
    <dbReference type="NCBI Taxonomy" id="388466"/>
    <lineage>
        <taxon>Bacteria</taxon>
        <taxon>Pseudomonadati</taxon>
        <taxon>Acidobacteriota</taxon>
        <taxon>Terriglobia</taxon>
        <taxon>Terriglobales</taxon>
        <taxon>Acidobacteriaceae</taxon>
        <taxon>Edaphobacter</taxon>
    </lineage>
</organism>
<evidence type="ECO:0000313" key="3">
    <source>
        <dbReference type="Proteomes" id="UP000292958"/>
    </source>
</evidence>
<evidence type="ECO:0000256" key="1">
    <source>
        <dbReference type="SAM" id="Phobius"/>
    </source>
</evidence>
<dbReference type="OrthoDB" id="110871at2"/>
<evidence type="ECO:0000313" key="2">
    <source>
        <dbReference type="EMBL" id="RZU41984.1"/>
    </source>
</evidence>
<protein>
    <recommendedName>
        <fullName evidence="4">GAF domain-containing protein</fullName>
    </recommendedName>
</protein>
<gene>
    <name evidence="2" type="ORF">BDD14_3526</name>
</gene>
<dbReference type="Proteomes" id="UP000292958">
    <property type="component" value="Unassembled WGS sequence"/>
</dbReference>
<accession>A0A4Q7YX36</accession>
<keyword evidence="1" id="KW-0812">Transmembrane</keyword>
<proteinExistence type="predicted"/>
<dbReference type="RefSeq" id="WP_130419808.1">
    <property type="nucleotide sequence ID" value="NZ_SHKW01000001.1"/>
</dbReference>
<reference evidence="2 3" key="1">
    <citation type="submission" date="2019-02" db="EMBL/GenBank/DDBJ databases">
        <title>Genomic Encyclopedia of Archaeal and Bacterial Type Strains, Phase II (KMG-II): from individual species to whole genera.</title>
        <authorList>
            <person name="Goeker M."/>
        </authorList>
    </citation>
    <scope>NUCLEOTIDE SEQUENCE [LARGE SCALE GENOMIC DNA]</scope>
    <source>
        <strain evidence="2 3">DSM 18101</strain>
    </source>
</reference>
<feature type="transmembrane region" description="Helical" evidence="1">
    <location>
        <begin position="12"/>
        <end position="34"/>
    </location>
</feature>
<sequence length="253" mass="27580">MLTALHEIWPRLAYGTVILGLAGALGVTWSRLWAVRAERDRERRGREEMEAYTRLDVRMMRNSDLAMLGRRVCGVIAARSAFRRVALLARDGEGPLYIAASEGLDSATVGMVERWLGRMREEERIRGGRWGEGVRIGAGSMVISLGSDERGSNSRAILVPVTTTGEHMAGALLVCADSVMQVRRRMADETVAGLEALAAKLGRAMESTESSDRSRRVERLAGKLVSSRSYPLKVVAANATRLRNGAAAPARMG</sequence>
<keyword evidence="3" id="KW-1185">Reference proteome</keyword>
<dbReference type="EMBL" id="SHKW01000001">
    <property type="protein sequence ID" value="RZU41984.1"/>
    <property type="molecule type" value="Genomic_DNA"/>
</dbReference>
<evidence type="ECO:0008006" key="4">
    <source>
        <dbReference type="Google" id="ProtNLM"/>
    </source>
</evidence>
<keyword evidence="1" id="KW-0472">Membrane</keyword>
<dbReference type="AlphaFoldDB" id="A0A4Q7YX36"/>
<comment type="caution">
    <text evidence="2">The sequence shown here is derived from an EMBL/GenBank/DDBJ whole genome shotgun (WGS) entry which is preliminary data.</text>
</comment>
<keyword evidence="1" id="KW-1133">Transmembrane helix</keyword>